<reference evidence="1" key="1">
    <citation type="submission" date="2023-04" db="EMBL/GenBank/DDBJ databases">
        <title>Draft Genome sequencing of Naganishia species isolated from polar environments using Oxford Nanopore Technology.</title>
        <authorList>
            <person name="Leo P."/>
            <person name="Venkateswaran K."/>
        </authorList>
    </citation>
    <scope>NUCLEOTIDE SEQUENCE</scope>
    <source>
        <strain evidence="1">DBVPG 5303</strain>
    </source>
</reference>
<proteinExistence type="predicted"/>
<evidence type="ECO:0000313" key="2">
    <source>
        <dbReference type="Proteomes" id="UP001234202"/>
    </source>
</evidence>
<name>A0ACC2XCL0_9TREE</name>
<sequence length="361" mass="39023">MVNNLIIRGKAAKTGQPTRYVICDPDDRCITSVVQRHQKENPDIEIHVAKNPYEVAIEAATIVSMIPKLTHVQSVYTSTSSPSILAALKSGDLTEQQVKETMCMDESTVEMDGSREVSRAIEETGAGMVDAPVSGGQSHLILLCQSSKVPSFAIGVYGAEQGTLTIMVGASSSDKFERAKPTLQMMSKRVIHCGDLGAGLAAKICNNMMLGISMLGLSEAMLLGKKLGLDQQILGDIINTSTGQSWASSVCFPYLPFIRPILTVPLPNAQTNFPVPHVKIGDSSPAAHRNYKDGFLTQLAHKDLVLALAAAKAVDSPLYVGELTEKVYSRMMQDGEEFSNRDFSVVYKWLDEVVKSGSSKL</sequence>
<comment type="caution">
    <text evidence="1">The sequence shown here is derived from an EMBL/GenBank/DDBJ whole genome shotgun (WGS) entry which is preliminary data.</text>
</comment>
<organism evidence="1 2">
    <name type="scientific">Naganishia onofrii</name>
    <dbReference type="NCBI Taxonomy" id="1851511"/>
    <lineage>
        <taxon>Eukaryota</taxon>
        <taxon>Fungi</taxon>
        <taxon>Dikarya</taxon>
        <taxon>Basidiomycota</taxon>
        <taxon>Agaricomycotina</taxon>
        <taxon>Tremellomycetes</taxon>
        <taxon>Filobasidiales</taxon>
        <taxon>Filobasidiaceae</taxon>
        <taxon>Naganishia</taxon>
    </lineage>
</organism>
<protein>
    <submittedName>
        <fullName evidence="1">Uncharacterized protein</fullName>
    </submittedName>
</protein>
<dbReference type="Proteomes" id="UP001234202">
    <property type="component" value="Unassembled WGS sequence"/>
</dbReference>
<keyword evidence="2" id="KW-1185">Reference proteome</keyword>
<accession>A0ACC2XCL0</accession>
<evidence type="ECO:0000313" key="1">
    <source>
        <dbReference type="EMBL" id="KAJ9121383.1"/>
    </source>
</evidence>
<gene>
    <name evidence="1" type="ORF">QFC24_004721</name>
</gene>
<dbReference type="EMBL" id="JASBWV010000017">
    <property type="protein sequence ID" value="KAJ9121383.1"/>
    <property type="molecule type" value="Genomic_DNA"/>
</dbReference>